<protein>
    <submittedName>
        <fullName evidence="1">DUF3800 domain-containing protein</fullName>
    </submittedName>
</protein>
<organism evidence="1 2">
    <name type="scientific">Blastochloris viridis</name>
    <name type="common">Rhodopseudomonas viridis</name>
    <dbReference type="NCBI Taxonomy" id="1079"/>
    <lineage>
        <taxon>Bacteria</taxon>
        <taxon>Pseudomonadati</taxon>
        <taxon>Pseudomonadota</taxon>
        <taxon>Alphaproteobacteria</taxon>
        <taxon>Hyphomicrobiales</taxon>
        <taxon>Blastochloridaceae</taxon>
        <taxon>Blastochloris</taxon>
    </lineage>
</organism>
<accession>A0A6N4R5V6</accession>
<comment type="caution">
    <text evidence="1">The sequence shown here is derived from an EMBL/GenBank/DDBJ whole genome shotgun (WGS) entry which is preliminary data.</text>
</comment>
<proteinExistence type="predicted"/>
<name>A0A6N4R5V6_BLAVI</name>
<gene>
    <name evidence="1" type="ORF">DI628_08380</name>
</gene>
<sequence>MHLLFIDESGAPPPPNKAGVKNFCLGGIIIPQARWHSMRDDLNSLKKAYGVNGEIKWRYFSPNNDDENNSLQHLDPAKRESFKLAVMSIITKYKATTLLGVVANIEAAYKLSYVNNQMDLYWFAYKQIAERFQYFLQDISRKLGVDEYGMIVCDHRNKWEDNILRELHSRMLDGGPSFTSCKNLIEGLFMAPSHLSVGIQFADLIAGGLSRHFNSKDDRYTSILKPSFRNSPDGKIEGYGLVYFPKK</sequence>
<dbReference type="AlphaFoldDB" id="A0A6N4R5V6"/>
<dbReference type="Proteomes" id="UP000320948">
    <property type="component" value="Unassembled WGS sequence"/>
</dbReference>
<dbReference type="InterPro" id="IPR024524">
    <property type="entry name" value="DUF3800"/>
</dbReference>
<reference evidence="1 2" key="1">
    <citation type="journal article" date="2017" name="Nat. Commun.">
        <title>In situ click chemistry generation of cyclooxygenase-2 inhibitors.</title>
        <authorList>
            <person name="Bhardwaj A."/>
            <person name="Kaur J."/>
            <person name="Wuest M."/>
            <person name="Wuest F."/>
        </authorList>
    </citation>
    <scope>NUCLEOTIDE SEQUENCE [LARGE SCALE GENOMIC DNA]</scope>
    <source>
        <strain evidence="1">S2_018_000_R2_106</strain>
    </source>
</reference>
<evidence type="ECO:0000313" key="1">
    <source>
        <dbReference type="EMBL" id="TKW60893.1"/>
    </source>
</evidence>
<evidence type="ECO:0000313" key="2">
    <source>
        <dbReference type="Proteomes" id="UP000320948"/>
    </source>
</evidence>
<dbReference type="EMBL" id="VAFM01000002">
    <property type="protein sequence ID" value="TKW60893.1"/>
    <property type="molecule type" value="Genomic_DNA"/>
</dbReference>
<dbReference type="Pfam" id="PF12686">
    <property type="entry name" value="DUF3800"/>
    <property type="match status" value="1"/>
</dbReference>